<keyword evidence="5 12" id="KW-0812">Transmembrane</keyword>
<evidence type="ECO:0000256" key="5">
    <source>
        <dbReference type="ARBA" id="ARBA00022692"/>
    </source>
</evidence>
<evidence type="ECO:0000256" key="10">
    <source>
        <dbReference type="ARBA" id="ARBA00023170"/>
    </source>
</evidence>
<keyword evidence="6 13" id="KW-0732">Signal</keyword>
<name>M1A0M2_SOLTU</name>
<evidence type="ECO:0000256" key="12">
    <source>
        <dbReference type="SAM" id="Phobius"/>
    </source>
</evidence>
<feature type="domain" description="Leucine-rich repeat-containing N-terminal plant-type" evidence="14">
    <location>
        <begin position="61"/>
        <end position="82"/>
    </location>
</feature>
<dbReference type="STRING" id="4113.M1A0M2"/>
<dbReference type="SMART" id="SM00369">
    <property type="entry name" value="LRR_TYP"/>
    <property type="match status" value="12"/>
</dbReference>
<feature type="domain" description="Disease resistance R13L4/SHOC-2-like LRR" evidence="15">
    <location>
        <begin position="381"/>
        <end position="594"/>
    </location>
</feature>
<dbReference type="GO" id="GO:0005886">
    <property type="term" value="C:plasma membrane"/>
    <property type="evidence" value="ECO:0007669"/>
    <property type="project" value="UniProtKB-SubCell"/>
</dbReference>
<keyword evidence="17" id="KW-1185">Reference proteome</keyword>
<evidence type="ECO:0000256" key="1">
    <source>
        <dbReference type="ARBA" id="ARBA00004251"/>
    </source>
</evidence>
<evidence type="ECO:0000256" key="6">
    <source>
        <dbReference type="ARBA" id="ARBA00022729"/>
    </source>
</evidence>
<dbReference type="FunFam" id="3.80.10.10:FF:000111">
    <property type="entry name" value="LRR receptor-like serine/threonine-protein kinase ERECTA"/>
    <property type="match status" value="1"/>
</dbReference>
<dbReference type="OMA" id="EIPSHIC"/>
<dbReference type="Pfam" id="PF08263">
    <property type="entry name" value="LRRNT_2"/>
    <property type="match status" value="1"/>
</dbReference>
<dbReference type="PANTHER" id="PTHR27004:SF428">
    <property type="entry name" value="OS01G0160600 PROTEIN"/>
    <property type="match status" value="1"/>
</dbReference>
<dbReference type="PaxDb" id="4113-PGSC0003DMT400012045"/>
<reference evidence="17" key="1">
    <citation type="journal article" date="2011" name="Nature">
        <title>Genome sequence and analysis of the tuber crop potato.</title>
        <authorList>
            <consortium name="The Potato Genome Sequencing Consortium"/>
        </authorList>
    </citation>
    <scope>NUCLEOTIDE SEQUENCE [LARGE SCALE GENOMIC DNA]</scope>
    <source>
        <strain evidence="17">cv. DM1-3 516 R44</strain>
    </source>
</reference>
<dbReference type="InParanoid" id="M1A0M2"/>
<dbReference type="Pfam" id="PF00560">
    <property type="entry name" value="LRR_1"/>
    <property type="match status" value="6"/>
</dbReference>
<dbReference type="OrthoDB" id="442066at2759"/>
<dbReference type="Proteomes" id="UP000011115">
    <property type="component" value="Unassembled WGS sequence"/>
</dbReference>
<evidence type="ECO:0000256" key="11">
    <source>
        <dbReference type="ARBA" id="ARBA00023180"/>
    </source>
</evidence>
<feature type="chain" id="PRO_5004011005" evidence="13">
    <location>
        <begin position="21"/>
        <end position="846"/>
    </location>
</feature>
<dbReference type="Pfam" id="PF23598">
    <property type="entry name" value="LRR_14"/>
    <property type="match status" value="1"/>
</dbReference>
<evidence type="ECO:0000313" key="17">
    <source>
        <dbReference type="Proteomes" id="UP000011115"/>
    </source>
</evidence>
<dbReference type="KEGG" id="sot:107057764"/>
<dbReference type="Pfam" id="PF13855">
    <property type="entry name" value="LRR_8"/>
    <property type="match status" value="1"/>
</dbReference>
<evidence type="ECO:0000259" key="14">
    <source>
        <dbReference type="Pfam" id="PF08263"/>
    </source>
</evidence>
<gene>
    <name evidence="16" type="primary">LOC107057764</name>
</gene>
<dbReference type="EnsemblPlants" id="PGSC0003DMT400012045">
    <property type="protein sequence ID" value="PGSC0003DMT400012045"/>
    <property type="gene ID" value="PGSC0003DMG400004725"/>
</dbReference>
<reference evidence="16" key="2">
    <citation type="submission" date="2015-06" db="UniProtKB">
        <authorList>
            <consortium name="EnsemblPlants"/>
        </authorList>
    </citation>
    <scope>IDENTIFICATION</scope>
    <source>
        <strain evidence="16">DM1-3 516 R44</strain>
    </source>
</reference>
<dbReference type="InterPro" id="IPR055414">
    <property type="entry name" value="LRR_R13L4/SHOC2-like"/>
</dbReference>
<dbReference type="InterPro" id="IPR003591">
    <property type="entry name" value="Leu-rich_rpt_typical-subtyp"/>
</dbReference>
<dbReference type="RefSeq" id="XP_015165207.1">
    <property type="nucleotide sequence ID" value="XM_015309721.1"/>
</dbReference>
<dbReference type="FunFam" id="3.80.10.10:FF:000095">
    <property type="entry name" value="LRR receptor-like serine/threonine-protein kinase GSO1"/>
    <property type="match status" value="2"/>
</dbReference>
<dbReference type="Gene3D" id="3.80.10.10">
    <property type="entry name" value="Ribonuclease Inhibitor"/>
    <property type="match status" value="5"/>
</dbReference>
<keyword evidence="9 12" id="KW-0472">Membrane</keyword>
<dbReference type="InterPro" id="IPR032675">
    <property type="entry name" value="LRR_dom_sf"/>
</dbReference>
<keyword evidence="3" id="KW-1003">Cell membrane</keyword>
<dbReference type="Gramene" id="PGSC0003DMT400012045">
    <property type="protein sequence ID" value="PGSC0003DMT400012045"/>
    <property type="gene ID" value="PGSC0003DMG400004725"/>
</dbReference>
<accession>M1A0M2</accession>
<dbReference type="eggNOG" id="KOG0619">
    <property type="taxonomic scope" value="Eukaryota"/>
</dbReference>
<organism evidence="16 17">
    <name type="scientific">Solanum tuberosum</name>
    <name type="common">Potato</name>
    <dbReference type="NCBI Taxonomy" id="4113"/>
    <lineage>
        <taxon>Eukaryota</taxon>
        <taxon>Viridiplantae</taxon>
        <taxon>Streptophyta</taxon>
        <taxon>Embryophyta</taxon>
        <taxon>Tracheophyta</taxon>
        <taxon>Spermatophyta</taxon>
        <taxon>Magnoliopsida</taxon>
        <taxon>eudicotyledons</taxon>
        <taxon>Gunneridae</taxon>
        <taxon>Pentapetalae</taxon>
        <taxon>asterids</taxon>
        <taxon>lamiids</taxon>
        <taxon>Solanales</taxon>
        <taxon>Solanaceae</taxon>
        <taxon>Solanoideae</taxon>
        <taxon>Solaneae</taxon>
        <taxon>Solanum</taxon>
    </lineage>
</organism>
<comment type="subcellular location">
    <subcellularLocation>
        <location evidence="1">Cell membrane</location>
        <topology evidence="1">Single-pass type I membrane protein</topology>
    </subcellularLocation>
</comment>
<dbReference type="SUPFAM" id="SSF52058">
    <property type="entry name" value="L domain-like"/>
    <property type="match status" value="3"/>
</dbReference>
<evidence type="ECO:0000256" key="2">
    <source>
        <dbReference type="ARBA" id="ARBA00009592"/>
    </source>
</evidence>
<evidence type="ECO:0000256" key="13">
    <source>
        <dbReference type="SAM" id="SignalP"/>
    </source>
</evidence>
<proteinExistence type="inferred from homology"/>
<feature type="signal peptide" evidence="13">
    <location>
        <begin position="1"/>
        <end position="20"/>
    </location>
</feature>
<dbReference type="AlphaFoldDB" id="M1A0M2"/>
<evidence type="ECO:0000313" key="16">
    <source>
        <dbReference type="EnsemblPlants" id="PGSC0003DMT400012045"/>
    </source>
</evidence>
<dbReference type="HOGENOM" id="CLU_000288_18_3_1"/>
<evidence type="ECO:0000256" key="8">
    <source>
        <dbReference type="ARBA" id="ARBA00022989"/>
    </source>
</evidence>
<evidence type="ECO:0000259" key="15">
    <source>
        <dbReference type="Pfam" id="PF23598"/>
    </source>
</evidence>
<dbReference type="InterPro" id="IPR001611">
    <property type="entry name" value="Leu-rich_rpt"/>
</dbReference>
<dbReference type="PANTHER" id="PTHR27004">
    <property type="entry name" value="RECEPTOR-LIKE PROTEIN 12 ISOFORM X1"/>
    <property type="match status" value="1"/>
</dbReference>
<keyword evidence="4" id="KW-0433">Leucine-rich repeat</keyword>
<feature type="transmembrane region" description="Helical" evidence="12">
    <location>
        <begin position="790"/>
        <end position="813"/>
    </location>
</feature>
<dbReference type="PRINTS" id="PR00019">
    <property type="entry name" value="LEURICHRPT"/>
</dbReference>
<comment type="similarity">
    <text evidence="2">Belongs to the RLP family.</text>
</comment>
<sequence length="846" mass="94329">MGSGQFSFLLFLCLLSFSSSIPHPCRKDQSISLLKFKKTFTVNSTASDSNVCEIFYGQKPYPKTSSWNMSIDCCSWDGVICDEMTGHVIELDLGCSCLVGKLDSNSSLFQLSHLQRLNLSVNNFSRVDSIPLQSLDTIDLRSNLLQGSLPIPPISTRFFLIAHNNLTEEIPSHICNLKSLVMLDLARNNLKGAIPQCLGNIRSLKILDMHNNKLSGTLPTTFSNGSSLRKLNLRGNKLEGKIPRSLANCKVLQVLDLGDNHIIDTFPMWVGTLPKLHVLSLRLNKLHGPIRTLKNENMFPDLRIIDLSYNAFTGNLPTSLFRHLKTMRTIDPSKKKLTYLEDYYYQDSIIVISKGYEIELIKILTVYASIDLSSNKFEGHIPSIMGELTALKALNFSHNRLQGRIPSSLGNLSLVGSLDLSVNQLSGEIPKQLASLKYLEYFFTSENNLTEEIPSSICNLTSLVILDLARNNLKGVIPQCLGNITGLVVLDMHNNNLSGTLPTIFSNGRSLRSLNLHGNKLEGNIPRSLSNCKALQVLDLGHNHLNDTFPMWLGTLPDLQVLSLRSNKLYGSIPPSSVGSMFPKLRIIDLSYNAFSGNLPTSLFQHLKTMRTIDPSKTALIDGYYYQDSVVVVTKGLELEVERILFLYTTMDLSNNNFEGHIPDVIGDLIALRMLNFSHNRLQGHIPSSLGNLFVVESLNLSFNQLSGEIPQQLASLTSLAVLNLSHNHLQGCIPKGPQFNTFEINSYEGNDGLCGYPFPQGCGSSRMPETENTAYVLDEESNSTFLSEFWNGILMGYGSGLIIGFSIASFMLSSRNSNWLSRIAEELEYRIVMRRRKKKQGHHRR</sequence>
<dbReference type="GO" id="GO:0050832">
    <property type="term" value="P:defense response to fungus"/>
    <property type="evidence" value="ECO:0007669"/>
    <property type="project" value="UniProtKB-ARBA"/>
</dbReference>
<keyword evidence="7" id="KW-0677">Repeat</keyword>
<evidence type="ECO:0000256" key="9">
    <source>
        <dbReference type="ARBA" id="ARBA00023136"/>
    </source>
</evidence>
<evidence type="ECO:0000256" key="7">
    <source>
        <dbReference type="ARBA" id="ARBA00022737"/>
    </source>
</evidence>
<evidence type="ECO:0000256" key="4">
    <source>
        <dbReference type="ARBA" id="ARBA00022614"/>
    </source>
</evidence>
<dbReference type="GeneID" id="107057764"/>
<keyword evidence="11" id="KW-0325">Glycoprotein</keyword>
<protein>
    <submittedName>
        <fullName evidence="16">Hcr2-0B</fullName>
    </submittedName>
</protein>
<keyword evidence="10" id="KW-0675">Receptor</keyword>
<dbReference type="InterPro" id="IPR013210">
    <property type="entry name" value="LRR_N_plant-typ"/>
</dbReference>
<keyword evidence="8 12" id="KW-1133">Transmembrane helix</keyword>
<evidence type="ECO:0000256" key="3">
    <source>
        <dbReference type="ARBA" id="ARBA00022475"/>
    </source>
</evidence>